<reference evidence="1" key="1">
    <citation type="submission" date="2012-05" db="EMBL/GenBank/DDBJ databases">
        <authorList>
            <person name="Krishnakumar V."/>
            <person name="Cheung F."/>
            <person name="Xiao Y."/>
            <person name="Chan A."/>
            <person name="Moskal W.A."/>
            <person name="Town C.D."/>
        </authorList>
    </citation>
    <scope>NUCLEOTIDE SEQUENCE</scope>
</reference>
<dbReference type="EMBL" id="BT139452">
    <property type="protein sequence ID" value="AFK39247.1"/>
    <property type="molecule type" value="mRNA"/>
</dbReference>
<organism evidence="1">
    <name type="scientific">Medicago truncatula</name>
    <name type="common">Barrel medic</name>
    <name type="synonym">Medicago tribuloides</name>
    <dbReference type="NCBI Taxonomy" id="3880"/>
    <lineage>
        <taxon>Eukaryota</taxon>
        <taxon>Viridiplantae</taxon>
        <taxon>Streptophyta</taxon>
        <taxon>Embryophyta</taxon>
        <taxon>Tracheophyta</taxon>
        <taxon>Spermatophyta</taxon>
        <taxon>Magnoliopsida</taxon>
        <taxon>eudicotyledons</taxon>
        <taxon>Gunneridae</taxon>
        <taxon>Pentapetalae</taxon>
        <taxon>rosids</taxon>
        <taxon>fabids</taxon>
        <taxon>Fabales</taxon>
        <taxon>Fabaceae</taxon>
        <taxon>Papilionoideae</taxon>
        <taxon>50 kb inversion clade</taxon>
        <taxon>NPAAA clade</taxon>
        <taxon>Hologalegina</taxon>
        <taxon>IRL clade</taxon>
        <taxon>Trifolieae</taxon>
        <taxon>Medicago</taxon>
    </lineage>
</organism>
<evidence type="ECO:0000313" key="1">
    <source>
        <dbReference type="EMBL" id="AFK39247.1"/>
    </source>
</evidence>
<name>I3SG55_MEDTR</name>
<protein>
    <submittedName>
        <fullName evidence="1">Uncharacterized protein</fullName>
    </submittedName>
</protein>
<proteinExistence type="evidence at transcript level"/>
<dbReference type="AlphaFoldDB" id="I3SG55"/>
<sequence>MPHTNSWYMKIATKFNKKADTKRTDVSVMMAKASLIFTRRQTCTTNTDHLISELLHHASLYAYLSDQLHVSLS</sequence>
<accession>I3SG55</accession>